<dbReference type="Proteomes" id="UP000029120">
    <property type="component" value="Chromosome 6"/>
</dbReference>
<name>A0A087GQU8_ARAAL</name>
<evidence type="ECO:0000313" key="3">
    <source>
        <dbReference type="Proteomes" id="UP000029120"/>
    </source>
</evidence>
<keyword evidence="1" id="KW-0812">Transmembrane</keyword>
<keyword evidence="1" id="KW-1133">Transmembrane helix</keyword>
<protein>
    <submittedName>
        <fullName evidence="2">Uncharacterized protein</fullName>
    </submittedName>
</protein>
<dbReference type="OrthoDB" id="8062037at2759"/>
<dbReference type="Gramene" id="KFK32250">
    <property type="protein sequence ID" value="KFK32250"/>
    <property type="gene ID" value="AALP_AA6G217600"/>
</dbReference>
<organism evidence="2 3">
    <name type="scientific">Arabis alpina</name>
    <name type="common">Alpine rock-cress</name>
    <dbReference type="NCBI Taxonomy" id="50452"/>
    <lineage>
        <taxon>Eukaryota</taxon>
        <taxon>Viridiplantae</taxon>
        <taxon>Streptophyta</taxon>
        <taxon>Embryophyta</taxon>
        <taxon>Tracheophyta</taxon>
        <taxon>Spermatophyta</taxon>
        <taxon>Magnoliopsida</taxon>
        <taxon>eudicotyledons</taxon>
        <taxon>Gunneridae</taxon>
        <taxon>Pentapetalae</taxon>
        <taxon>rosids</taxon>
        <taxon>malvids</taxon>
        <taxon>Brassicales</taxon>
        <taxon>Brassicaceae</taxon>
        <taxon>Arabideae</taxon>
        <taxon>Arabis</taxon>
    </lineage>
</organism>
<proteinExistence type="predicted"/>
<evidence type="ECO:0000256" key="1">
    <source>
        <dbReference type="SAM" id="Phobius"/>
    </source>
</evidence>
<feature type="transmembrane region" description="Helical" evidence="1">
    <location>
        <begin position="28"/>
        <end position="53"/>
    </location>
</feature>
<gene>
    <name evidence="2" type="ordered locus">AALP_Aa6g217600</name>
</gene>
<accession>A0A087GQU8</accession>
<dbReference type="EMBL" id="CM002874">
    <property type="protein sequence ID" value="KFK32250.1"/>
    <property type="molecule type" value="Genomic_DNA"/>
</dbReference>
<dbReference type="eggNOG" id="KOG0800">
    <property type="taxonomic scope" value="Eukaryota"/>
</dbReference>
<reference evidence="3" key="1">
    <citation type="journal article" date="2015" name="Nat. Plants">
        <title>Genome expansion of Arabis alpina linked with retrotransposition and reduced symmetric DNA methylation.</title>
        <authorList>
            <person name="Willing E.M."/>
            <person name="Rawat V."/>
            <person name="Mandakova T."/>
            <person name="Maumus F."/>
            <person name="James G.V."/>
            <person name="Nordstroem K.J."/>
            <person name="Becker C."/>
            <person name="Warthmann N."/>
            <person name="Chica C."/>
            <person name="Szarzynska B."/>
            <person name="Zytnicki M."/>
            <person name="Albani M.C."/>
            <person name="Kiefer C."/>
            <person name="Bergonzi S."/>
            <person name="Castaings L."/>
            <person name="Mateos J.L."/>
            <person name="Berns M.C."/>
            <person name="Bujdoso N."/>
            <person name="Piofczyk T."/>
            <person name="de Lorenzo L."/>
            <person name="Barrero-Sicilia C."/>
            <person name="Mateos I."/>
            <person name="Piednoel M."/>
            <person name="Hagmann J."/>
            <person name="Chen-Min-Tao R."/>
            <person name="Iglesias-Fernandez R."/>
            <person name="Schuster S.C."/>
            <person name="Alonso-Blanco C."/>
            <person name="Roudier F."/>
            <person name="Carbonero P."/>
            <person name="Paz-Ares J."/>
            <person name="Davis S.J."/>
            <person name="Pecinka A."/>
            <person name="Quesneville H."/>
            <person name="Colot V."/>
            <person name="Lysak M.A."/>
            <person name="Weigel D."/>
            <person name="Coupland G."/>
            <person name="Schneeberger K."/>
        </authorList>
    </citation>
    <scope>NUCLEOTIDE SEQUENCE [LARGE SCALE GENOMIC DNA]</scope>
    <source>
        <strain evidence="3">cv. Pajares</strain>
    </source>
</reference>
<dbReference type="OMA" id="DCIDSWC"/>
<sequence>MESSCCGDYAAASPEMAVVTVVTEGESMALRLLCVVFIVLFYGSIFLLCFVMYPKLPKEAIGDEESGEPLPPAVRLAKCGEGIRADVCVICLEDYEVNDVVRSTVSVVR</sequence>
<evidence type="ECO:0000313" key="2">
    <source>
        <dbReference type="EMBL" id="KFK32250.1"/>
    </source>
</evidence>
<keyword evidence="3" id="KW-1185">Reference proteome</keyword>
<dbReference type="AlphaFoldDB" id="A0A087GQU8"/>
<keyword evidence="1" id="KW-0472">Membrane</keyword>